<sequence>MPLRIMPFVVSKRSKTGQKQRILPRERQDALLCFAIADCVAYSAFFNLSISFWRSNTIEDSLSSEISAIGKVELI</sequence>
<dbReference type="Proteomes" id="UP000187181">
    <property type="component" value="Unassembled WGS sequence"/>
</dbReference>
<evidence type="ECO:0000313" key="1">
    <source>
        <dbReference type="EMBL" id="SIT79031.1"/>
    </source>
</evidence>
<reference evidence="2" key="1">
    <citation type="submission" date="2017-01" db="EMBL/GenBank/DDBJ databases">
        <authorList>
            <person name="Varghese N."/>
            <person name="Submissions S."/>
        </authorList>
    </citation>
    <scope>NUCLEOTIDE SEQUENCE [LARGE SCALE GENOMIC DNA]</scope>
    <source>
        <strain evidence="2">LP100</strain>
    </source>
</reference>
<organism evidence="1 2">
    <name type="scientific">Pontibacter indicus</name>
    <dbReference type="NCBI Taxonomy" id="1317125"/>
    <lineage>
        <taxon>Bacteria</taxon>
        <taxon>Pseudomonadati</taxon>
        <taxon>Bacteroidota</taxon>
        <taxon>Cytophagia</taxon>
        <taxon>Cytophagales</taxon>
        <taxon>Hymenobacteraceae</taxon>
        <taxon>Pontibacter</taxon>
    </lineage>
</organism>
<evidence type="ECO:0000313" key="2">
    <source>
        <dbReference type="Proteomes" id="UP000187181"/>
    </source>
</evidence>
<gene>
    <name evidence="1" type="ORF">SAMN05444128_0694</name>
</gene>
<name>A0A1R3WLH6_9BACT</name>
<dbReference type="AlphaFoldDB" id="A0A1R3WLH6"/>
<keyword evidence="2" id="KW-1185">Reference proteome</keyword>
<accession>A0A1R3WLH6</accession>
<proteinExistence type="predicted"/>
<protein>
    <submittedName>
        <fullName evidence="1">Uncharacterized protein</fullName>
    </submittedName>
</protein>
<dbReference type="EMBL" id="FTPP01000001">
    <property type="protein sequence ID" value="SIT79031.1"/>
    <property type="molecule type" value="Genomic_DNA"/>
</dbReference>